<organism evidence="8">
    <name type="scientific">Leptosphaeria maculans (strain JN3 / isolate v23.1.3 / race Av1-4-5-6-7-8)</name>
    <name type="common">Blackleg fungus</name>
    <name type="synonym">Phoma lingam</name>
    <dbReference type="NCBI Taxonomy" id="985895"/>
    <lineage>
        <taxon>Eukaryota</taxon>
        <taxon>Fungi</taxon>
        <taxon>Dikarya</taxon>
        <taxon>Ascomycota</taxon>
        <taxon>Pezizomycotina</taxon>
        <taxon>Dothideomycetes</taxon>
        <taxon>Pleosporomycetidae</taxon>
        <taxon>Pleosporales</taxon>
        <taxon>Pleosporineae</taxon>
        <taxon>Leptosphaeriaceae</taxon>
        <taxon>Plenodomus</taxon>
        <taxon>Plenodomus lingam/Leptosphaeria maculans species complex</taxon>
    </lineage>
</organism>
<accession>E5R453</accession>
<dbReference type="PANTHER" id="PTHR23502:SF74">
    <property type="entry name" value="MAJOR FACILITATOR SUPERFAMILY (MFS) PROFILE DOMAIN-CONTAINING PROTEIN"/>
    <property type="match status" value="1"/>
</dbReference>
<evidence type="ECO:0000259" key="6">
    <source>
        <dbReference type="PROSITE" id="PS50850"/>
    </source>
</evidence>
<keyword evidence="2 5" id="KW-0812">Transmembrane</keyword>
<dbReference type="OrthoDB" id="5141738at2759"/>
<dbReference type="InParanoid" id="E5R453"/>
<dbReference type="EMBL" id="FP929083">
    <property type="protein sequence ID" value="CBX91784.1"/>
    <property type="molecule type" value="Genomic_DNA"/>
</dbReference>
<name>E5R453_LEPMJ</name>
<dbReference type="PANTHER" id="PTHR23502">
    <property type="entry name" value="MAJOR FACILITATOR SUPERFAMILY"/>
    <property type="match status" value="1"/>
</dbReference>
<feature type="transmembrane region" description="Helical" evidence="5">
    <location>
        <begin position="72"/>
        <end position="91"/>
    </location>
</feature>
<dbReference type="HOGENOM" id="CLU_008455_11_2_1"/>
<dbReference type="SUPFAM" id="SSF103473">
    <property type="entry name" value="MFS general substrate transporter"/>
    <property type="match status" value="1"/>
</dbReference>
<evidence type="ECO:0000313" key="7">
    <source>
        <dbReference type="EMBL" id="CBX91784.1"/>
    </source>
</evidence>
<feature type="domain" description="Major facilitator superfamily (MFS) profile" evidence="6">
    <location>
        <begin position="6"/>
        <end position="418"/>
    </location>
</feature>
<feature type="transmembrane region" description="Helical" evidence="5">
    <location>
        <begin position="259"/>
        <end position="282"/>
    </location>
</feature>
<keyword evidence="3 5" id="KW-1133">Transmembrane helix</keyword>
<dbReference type="GO" id="GO:0005886">
    <property type="term" value="C:plasma membrane"/>
    <property type="evidence" value="ECO:0007669"/>
    <property type="project" value="TreeGrafter"/>
</dbReference>
<feature type="transmembrane region" description="Helical" evidence="5">
    <location>
        <begin position="160"/>
        <end position="180"/>
    </location>
</feature>
<protein>
    <recommendedName>
        <fullName evidence="6">Major facilitator superfamily (MFS) profile domain-containing protein</fullName>
    </recommendedName>
</protein>
<dbReference type="STRING" id="985895.E5R453"/>
<evidence type="ECO:0000256" key="2">
    <source>
        <dbReference type="ARBA" id="ARBA00022692"/>
    </source>
</evidence>
<dbReference type="InterPro" id="IPR020846">
    <property type="entry name" value="MFS_dom"/>
</dbReference>
<dbReference type="Pfam" id="PF07690">
    <property type="entry name" value="MFS_1"/>
    <property type="match status" value="1"/>
</dbReference>
<feature type="transmembrane region" description="Helical" evidence="5">
    <location>
        <begin position="394"/>
        <end position="416"/>
    </location>
</feature>
<dbReference type="eggNOG" id="KOG0255">
    <property type="taxonomic scope" value="Eukaryota"/>
</dbReference>
<dbReference type="Gene3D" id="1.20.1250.20">
    <property type="entry name" value="MFS general substrate transporter like domains"/>
    <property type="match status" value="1"/>
</dbReference>
<comment type="subcellular location">
    <subcellularLocation>
        <location evidence="1">Membrane</location>
        <topology evidence="1">Multi-pass membrane protein</topology>
    </subcellularLocation>
</comment>
<dbReference type="AlphaFoldDB" id="E5R453"/>
<feature type="transmembrane region" description="Helical" evidence="5">
    <location>
        <begin position="328"/>
        <end position="352"/>
    </location>
</feature>
<reference evidence="8" key="1">
    <citation type="journal article" date="2011" name="Nat. Commun.">
        <title>Effector diversification within compartments of the Leptosphaeria maculans genome affected by Repeat-Induced Point mutations.</title>
        <authorList>
            <person name="Rouxel T."/>
            <person name="Grandaubert J."/>
            <person name="Hane J.K."/>
            <person name="Hoede C."/>
            <person name="van de Wouw A.P."/>
            <person name="Couloux A."/>
            <person name="Dominguez V."/>
            <person name="Anthouard V."/>
            <person name="Bally P."/>
            <person name="Bourras S."/>
            <person name="Cozijnsen A.J."/>
            <person name="Ciuffetti L.M."/>
            <person name="Degrave A."/>
            <person name="Dilmaghani A."/>
            <person name="Duret L."/>
            <person name="Fudal I."/>
            <person name="Goodwin S.B."/>
            <person name="Gout L."/>
            <person name="Glaser N."/>
            <person name="Linglin J."/>
            <person name="Kema G.H.J."/>
            <person name="Lapalu N."/>
            <person name="Lawrence C.B."/>
            <person name="May K."/>
            <person name="Meyer M."/>
            <person name="Ollivier B."/>
            <person name="Poulain J."/>
            <person name="Schoch C.L."/>
            <person name="Simon A."/>
            <person name="Spatafora J.W."/>
            <person name="Stachowiak A."/>
            <person name="Turgeon B.G."/>
            <person name="Tyler B.M."/>
            <person name="Vincent D."/>
            <person name="Weissenbach J."/>
            <person name="Amselem J."/>
            <person name="Quesneville H."/>
            <person name="Oliver R.P."/>
            <person name="Wincker P."/>
            <person name="Balesdent M.-H."/>
            <person name="Howlett B.J."/>
        </authorList>
    </citation>
    <scope>NUCLEOTIDE SEQUENCE [LARGE SCALE GENOMIC DNA]</scope>
    <source>
        <strain evidence="8">JN3 / isolate v23.1.3 / race Av1-4-5-6-7-8</strain>
    </source>
</reference>
<evidence type="ECO:0000256" key="4">
    <source>
        <dbReference type="ARBA" id="ARBA00023136"/>
    </source>
</evidence>
<dbReference type="OMA" id="EIVAMAY"/>
<dbReference type="InterPro" id="IPR036259">
    <property type="entry name" value="MFS_trans_sf"/>
</dbReference>
<evidence type="ECO:0000256" key="3">
    <source>
        <dbReference type="ARBA" id="ARBA00022989"/>
    </source>
</evidence>
<proteinExistence type="predicted"/>
<dbReference type="InterPro" id="IPR011701">
    <property type="entry name" value="MFS"/>
</dbReference>
<gene>
    <name evidence="7" type="ORF">LEMA_P044900.1</name>
</gene>
<feature type="transmembrane region" description="Helical" evidence="5">
    <location>
        <begin position="303"/>
        <end position="322"/>
    </location>
</feature>
<keyword evidence="8" id="KW-1185">Reference proteome</keyword>
<feature type="transmembrane region" description="Helical" evidence="5">
    <location>
        <begin position="216"/>
        <end position="239"/>
    </location>
</feature>
<dbReference type="VEuPathDB" id="FungiDB:LEMA_P044900.1"/>
<evidence type="ECO:0000256" key="1">
    <source>
        <dbReference type="ARBA" id="ARBA00004141"/>
    </source>
</evidence>
<keyword evidence="4 5" id="KW-0472">Membrane</keyword>
<feature type="transmembrane region" description="Helical" evidence="5">
    <location>
        <begin position="130"/>
        <end position="154"/>
    </location>
</feature>
<dbReference type="Proteomes" id="UP000002668">
    <property type="component" value="Genome"/>
</dbReference>
<sequence>MKKTSAMVAAFSTALAATFGSSIAVGAQDAITAQFDIASSKGTLIVALYLIGCSIGPFLYAPIGEIYGRKLAIGGGHSLMLVFAIASAVAPSWNSLLVFRFFAGMGSAAPMTVSAGIVADIFPKPVTRGYIVSCLMAATTIGSLVASVVSLQVMAKWRDSWRICFWIQTAVTGLSWLTLFTMPETNPDSVFVSGANHNYTMSISLQRFLLPFRMAFFEPIVFTICMFLSLEYSIFYLFFQLIPPLFIELGYVKDQESGLLFVPFIVGTIIACIGYIMIDTPLQRVAARSMQTLVNAERRRLPPAYLGGFLIVLSLFLIGYSTARRAHFAYALILEGVFGLGFLLIFIGLTVYIVDAYQTLSSSALASSFFIRNIMGASLPFAEEPMIRNLGGKWSFYILGLVSLLLAFVICGFHFYGPWLRKRSPLCQDS</sequence>
<feature type="transmembrane region" description="Helical" evidence="5">
    <location>
        <begin position="42"/>
        <end position="60"/>
    </location>
</feature>
<dbReference type="GO" id="GO:0022857">
    <property type="term" value="F:transmembrane transporter activity"/>
    <property type="evidence" value="ECO:0007669"/>
    <property type="project" value="InterPro"/>
</dbReference>
<evidence type="ECO:0000256" key="5">
    <source>
        <dbReference type="SAM" id="Phobius"/>
    </source>
</evidence>
<evidence type="ECO:0000313" key="8">
    <source>
        <dbReference type="Proteomes" id="UP000002668"/>
    </source>
</evidence>
<dbReference type="GeneID" id="13283918"/>
<dbReference type="PROSITE" id="PS50850">
    <property type="entry name" value="MFS"/>
    <property type="match status" value="1"/>
</dbReference>